<gene>
    <name evidence="1" type="ORF">LCGC14_3092800</name>
</gene>
<sequence length="129" mass="14667">MAASGYMTELDTESIWDVSLETARFDKINIRIAEQLNFWVNDDAASQVTSTAVKPILIQLSEEILLDLIQSSKSYAVEKPWDFIQANVHRVSTRILADYDDILTKIRNILGSEKIELSTVYLPTSNSKW</sequence>
<organism evidence="1">
    <name type="scientific">marine sediment metagenome</name>
    <dbReference type="NCBI Taxonomy" id="412755"/>
    <lineage>
        <taxon>unclassified sequences</taxon>
        <taxon>metagenomes</taxon>
        <taxon>ecological metagenomes</taxon>
    </lineage>
</organism>
<dbReference type="AlphaFoldDB" id="A0A0F8WA01"/>
<proteinExistence type="predicted"/>
<accession>A0A0F8WA01</accession>
<reference evidence="1" key="1">
    <citation type="journal article" date="2015" name="Nature">
        <title>Complex archaea that bridge the gap between prokaryotes and eukaryotes.</title>
        <authorList>
            <person name="Spang A."/>
            <person name="Saw J.H."/>
            <person name="Jorgensen S.L."/>
            <person name="Zaremba-Niedzwiedzka K."/>
            <person name="Martijn J."/>
            <person name="Lind A.E."/>
            <person name="van Eijk R."/>
            <person name="Schleper C."/>
            <person name="Guy L."/>
            <person name="Ettema T.J."/>
        </authorList>
    </citation>
    <scope>NUCLEOTIDE SEQUENCE</scope>
</reference>
<dbReference type="EMBL" id="LAZR01066400">
    <property type="protein sequence ID" value="KKK53637.1"/>
    <property type="molecule type" value="Genomic_DNA"/>
</dbReference>
<protein>
    <submittedName>
        <fullName evidence="1">Uncharacterized protein</fullName>
    </submittedName>
</protein>
<name>A0A0F8WA01_9ZZZZ</name>
<comment type="caution">
    <text evidence="1">The sequence shown here is derived from an EMBL/GenBank/DDBJ whole genome shotgun (WGS) entry which is preliminary data.</text>
</comment>
<evidence type="ECO:0000313" key="1">
    <source>
        <dbReference type="EMBL" id="KKK53637.1"/>
    </source>
</evidence>